<dbReference type="GO" id="GO:0009279">
    <property type="term" value="C:cell outer membrane"/>
    <property type="evidence" value="ECO:0007669"/>
    <property type="project" value="UniProtKB-SubCell"/>
</dbReference>
<evidence type="ECO:0000313" key="10">
    <source>
        <dbReference type="EMBL" id="QTL96987.1"/>
    </source>
</evidence>
<dbReference type="RefSeq" id="WP_230868653.1">
    <property type="nucleotide sequence ID" value="NZ_CP046640.1"/>
</dbReference>
<evidence type="ECO:0000256" key="2">
    <source>
        <dbReference type="ARBA" id="ARBA00004117"/>
    </source>
</evidence>
<keyword evidence="8" id="KW-0998">Cell outer membrane</keyword>
<keyword evidence="11" id="KW-1185">Reference proteome</keyword>
<comment type="function">
    <text evidence="1">Assembles around the rod to form the L-ring and probably protects the motor/basal body from shearing forces during rotation.</text>
</comment>
<keyword evidence="7" id="KW-0975">Bacterial flagellum</keyword>
<proteinExistence type="inferred from homology"/>
<name>A0A8A7KDK9_9FIRM</name>
<dbReference type="PANTHER" id="PTHR34933">
    <property type="entry name" value="FLAGELLAR L-RING PROTEIN"/>
    <property type="match status" value="1"/>
</dbReference>
<accession>A0A8A7KDK9</accession>
<feature type="signal peptide" evidence="9">
    <location>
        <begin position="1"/>
        <end position="23"/>
    </location>
</feature>
<dbReference type="KEGG" id="ifn:GM661_02835"/>
<gene>
    <name evidence="10" type="ORF">GM661_02835</name>
</gene>
<protein>
    <submittedName>
        <fullName evidence="10">Flagellar basal body L-ring protein FlgH</fullName>
    </submittedName>
</protein>
<dbReference type="AlphaFoldDB" id="A0A8A7KDK9"/>
<keyword evidence="10" id="KW-0282">Flagellum</keyword>
<organism evidence="10 11">
    <name type="scientific">Iocasia fonsfrigidae</name>
    <dbReference type="NCBI Taxonomy" id="2682810"/>
    <lineage>
        <taxon>Bacteria</taxon>
        <taxon>Bacillati</taxon>
        <taxon>Bacillota</taxon>
        <taxon>Clostridia</taxon>
        <taxon>Halanaerobiales</taxon>
        <taxon>Halanaerobiaceae</taxon>
        <taxon>Iocasia</taxon>
    </lineage>
</organism>
<keyword evidence="10" id="KW-0966">Cell projection</keyword>
<keyword evidence="5 9" id="KW-0732">Signal</keyword>
<dbReference type="EMBL" id="CP046640">
    <property type="protein sequence ID" value="QTL96987.1"/>
    <property type="molecule type" value="Genomic_DNA"/>
</dbReference>
<evidence type="ECO:0000313" key="11">
    <source>
        <dbReference type="Proteomes" id="UP000665020"/>
    </source>
</evidence>
<keyword evidence="10" id="KW-0969">Cilium</keyword>
<dbReference type="GO" id="GO:0003774">
    <property type="term" value="F:cytoskeletal motor activity"/>
    <property type="evidence" value="ECO:0007669"/>
    <property type="project" value="InterPro"/>
</dbReference>
<evidence type="ECO:0000256" key="6">
    <source>
        <dbReference type="ARBA" id="ARBA00023136"/>
    </source>
</evidence>
<comment type="subcellular location">
    <subcellularLocation>
        <location evidence="2">Bacterial flagellum basal body</location>
    </subcellularLocation>
    <subcellularLocation>
        <location evidence="3">Cell outer membrane</location>
    </subcellularLocation>
</comment>
<evidence type="ECO:0000256" key="5">
    <source>
        <dbReference type="ARBA" id="ARBA00022729"/>
    </source>
</evidence>
<feature type="chain" id="PRO_5032342030" evidence="9">
    <location>
        <begin position="24"/>
        <end position="194"/>
    </location>
</feature>
<keyword evidence="6" id="KW-0472">Membrane</keyword>
<dbReference type="Proteomes" id="UP000665020">
    <property type="component" value="Chromosome"/>
</dbReference>
<dbReference type="PANTHER" id="PTHR34933:SF1">
    <property type="entry name" value="FLAGELLAR L-RING PROTEIN"/>
    <property type="match status" value="1"/>
</dbReference>
<evidence type="ECO:0000256" key="3">
    <source>
        <dbReference type="ARBA" id="ARBA00004442"/>
    </source>
</evidence>
<dbReference type="InterPro" id="IPR000527">
    <property type="entry name" value="Flag_Lring"/>
</dbReference>
<evidence type="ECO:0000256" key="1">
    <source>
        <dbReference type="ARBA" id="ARBA00002591"/>
    </source>
</evidence>
<reference evidence="10" key="1">
    <citation type="submission" date="2019-12" db="EMBL/GenBank/DDBJ databases">
        <authorList>
            <person name="zhang j."/>
            <person name="sun C.M."/>
        </authorList>
    </citation>
    <scope>NUCLEOTIDE SEQUENCE</scope>
    <source>
        <strain evidence="10">NS-1</strain>
    </source>
</reference>
<dbReference type="GO" id="GO:0009427">
    <property type="term" value="C:bacterial-type flagellum basal body, distal rod, L ring"/>
    <property type="evidence" value="ECO:0007669"/>
    <property type="project" value="InterPro"/>
</dbReference>
<evidence type="ECO:0000256" key="4">
    <source>
        <dbReference type="ARBA" id="ARBA00006929"/>
    </source>
</evidence>
<dbReference type="PRINTS" id="PR01008">
    <property type="entry name" value="FLGLRINGFLGH"/>
</dbReference>
<evidence type="ECO:0000256" key="7">
    <source>
        <dbReference type="ARBA" id="ARBA00023143"/>
    </source>
</evidence>
<comment type="similarity">
    <text evidence="4">Belongs to the FlgH family.</text>
</comment>
<evidence type="ECO:0000256" key="8">
    <source>
        <dbReference type="ARBA" id="ARBA00023237"/>
    </source>
</evidence>
<evidence type="ECO:0000256" key="9">
    <source>
        <dbReference type="SAM" id="SignalP"/>
    </source>
</evidence>
<dbReference type="GO" id="GO:0071973">
    <property type="term" value="P:bacterial-type flagellum-dependent cell motility"/>
    <property type="evidence" value="ECO:0007669"/>
    <property type="project" value="InterPro"/>
</dbReference>
<dbReference type="Pfam" id="PF02107">
    <property type="entry name" value="FlgH"/>
    <property type="match status" value="1"/>
</dbReference>
<sequence length="194" mass="21214">MKKYLFSLLLILFLLLLTIPAAATSLWSDSAGDIYQDKEKEFIVGDVVTVLIDEEVEATQGATTSVSQGNSISGGTGVGILDFLNPFSYNYSDADNADGKTERTAEFEANITALVVDKFPNGTLKIVGNKTVHINGEEQLISLSGIIRPEDINEDDNTISSQQIANARIEFEGEGIISAKQHPNIFQRILNWIF</sequence>